<dbReference type="Gene3D" id="3.30.1540.10">
    <property type="entry name" value="formyl-coa transferase, domain 3"/>
    <property type="match status" value="1"/>
</dbReference>
<dbReference type="EMBL" id="PHIG01000002">
    <property type="protein sequence ID" value="PJK31730.1"/>
    <property type="molecule type" value="Genomic_DNA"/>
</dbReference>
<protein>
    <submittedName>
        <fullName evidence="2">CoA transferase</fullName>
    </submittedName>
</protein>
<organism evidence="2 3">
    <name type="scientific">Minwuia thermotolerans</name>
    <dbReference type="NCBI Taxonomy" id="2056226"/>
    <lineage>
        <taxon>Bacteria</taxon>
        <taxon>Pseudomonadati</taxon>
        <taxon>Pseudomonadota</taxon>
        <taxon>Alphaproteobacteria</taxon>
        <taxon>Minwuiales</taxon>
        <taxon>Minwuiaceae</taxon>
        <taxon>Minwuia</taxon>
    </lineage>
</organism>
<dbReference type="Pfam" id="PF02515">
    <property type="entry name" value="CoA_transf_3"/>
    <property type="match status" value="1"/>
</dbReference>
<accession>A0A2M9G7P7</accession>
<evidence type="ECO:0000313" key="2">
    <source>
        <dbReference type="EMBL" id="PJK31730.1"/>
    </source>
</evidence>
<dbReference type="AlphaFoldDB" id="A0A2M9G7P7"/>
<name>A0A2M9G7P7_9PROT</name>
<keyword evidence="1 2" id="KW-0808">Transferase</keyword>
<dbReference type="GO" id="GO:0008410">
    <property type="term" value="F:CoA-transferase activity"/>
    <property type="evidence" value="ECO:0007669"/>
    <property type="project" value="TreeGrafter"/>
</dbReference>
<dbReference type="SUPFAM" id="SSF89796">
    <property type="entry name" value="CoA-transferase family III (CaiB/BaiF)"/>
    <property type="match status" value="1"/>
</dbReference>
<dbReference type="Gene3D" id="3.40.50.10540">
    <property type="entry name" value="Crotonobetainyl-coa:carnitine coa-transferase, domain 1"/>
    <property type="match status" value="1"/>
</dbReference>
<dbReference type="InterPro" id="IPR044855">
    <property type="entry name" value="CoA-Trfase_III_dom3_sf"/>
</dbReference>
<keyword evidence="3" id="KW-1185">Reference proteome</keyword>
<sequence>MADRTAFAARPLDGVRIVDLSNLLMAPYATMILGDMGADIVKVEAPEGDPVRGIGPQRHRGMGAIFLNVNRSKRSIVLDLKQSSGLDAMKALLKTADVLIYNRRPKVMERLGLGYETAAAINPRLIYAGLYGYGQNGPYAAKPAFDDLIQGAIGIPRVAHEVYGHSPDYVPTAIVDRGVALWAVGQINAALFHQSRTGQGQRLDMPMFEMMAGFMLGDHLAGETFVPPIGPMGYGRMLTPDRRPYETRDGHVCVLIYTDRQWRAFFSALGRQEDYDADPRFRDITSRNENIASIYADLAGILRTRTTAEWLDLMDEADIPAMPMNSLEDLLADPHLEATGFFREVEHPSEGRLREMAVPSSWSVTQPAPSRHAPQLGEHSEEILTDAGLDAARIAAMLSTGATAVPSADPNNH</sequence>
<evidence type="ECO:0000313" key="3">
    <source>
        <dbReference type="Proteomes" id="UP000229498"/>
    </source>
</evidence>
<comment type="caution">
    <text evidence="2">The sequence shown here is derived from an EMBL/GenBank/DDBJ whole genome shotgun (WGS) entry which is preliminary data.</text>
</comment>
<dbReference type="PANTHER" id="PTHR48207">
    <property type="entry name" value="SUCCINATE--HYDROXYMETHYLGLUTARATE COA-TRANSFERASE"/>
    <property type="match status" value="1"/>
</dbReference>
<dbReference type="PANTHER" id="PTHR48207:SF4">
    <property type="entry name" value="BLL6097 PROTEIN"/>
    <property type="match status" value="1"/>
</dbReference>
<proteinExistence type="predicted"/>
<gene>
    <name evidence="2" type="ORF">CVT23_00100</name>
</gene>
<dbReference type="RefSeq" id="WP_109795056.1">
    <property type="nucleotide sequence ID" value="NZ_PHIG01000002.1"/>
</dbReference>
<dbReference type="Proteomes" id="UP000229498">
    <property type="component" value="Unassembled WGS sequence"/>
</dbReference>
<dbReference type="OrthoDB" id="5720311at2"/>
<dbReference type="InterPro" id="IPR003673">
    <property type="entry name" value="CoA-Trfase_fam_III"/>
</dbReference>
<dbReference type="InterPro" id="IPR050483">
    <property type="entry name" value="CoA-transferase_III_domain"/>
</dbReference>
<reference evidence="2 3" key="1">
    <citation type="submission" date="2017-11" db="EMBL/GenBank/DDBJ databases">
        <title>Draft genome sequence of Rhizobiales bacterium SY3-13.</title>
        <authorList>
            <person name="Sun C."/>
        </authorList>
    </citation>
    <scope>NUCLEOTIDE SEQUENCE [LARGE SCALE GENOMIC DNA]</scope>
    <source>
        <strain evidence="2 3">SY3-13</strain>
    </source>
</reference>
<dbReference type="InterPro" id="IPR023606">
    <property type="entry name" value="CoA-Trfase_III_dom_1_sf"/>
</dbReference>
<evidence type="ECO:0000256" key="1">
    <source>
        <dbReference type="ARBA" id="ARBA00022679"/>
    </source>
</evidence>